<dbReference type="Proteomes" id="UP000509510">
    <property type="component" value="Chromosome VI"/>
</dbReference>
<dbReference type="SMART" id="SM00397">
    <property type="entry name" value="t_SNARE"/>
    <property type="match status" value="1"/>
</dbReference>
<feature type="region of interest" description="Disordered" evidence="10">
    <location>
        <begin position="47"/>
        <end position="66"/>
    </location>
</feature>
<dbReference type="FunFam" id="1.20.58.70:FF:000021">
    <property type="entry name" value="SNARE complex subunit (Tlg2)"/>
    <property type="match status" value="1"/>
</dbReference>
<evidence type="ECO:0000256" key="7">
    <source>
        <dbReference type="ARBA" id="ARBA00023034"/>
    </source>
</evidence>
<evidence type="ECO:0000256" key="4">
    <source>
        <dbReference type="ARBA" id="ARBA00022692"/>
    </source>
</evidence>
<evidence type="ECO:0000259" key="12">
    <source>
        <dbReference type="PROSITE" id="PS50192"/>
    </source>
</evidence>
<dbReference type="EMBL" id="CP055903">
    <property type="protein sequence ID" value="QKX64230.1"/>
    <property type="molecule type" value="Genomic_DNA"/>
</dbReference>
<evidence type="ECO:0000256" key="6">
    <source>
        <dbReference type="ARBA" id="ARBA00022989"/>
    </source>
</evidence>
<dbReference type="GeneID" id="55998881"/>
<dbReference type="GO" id="GO:0000149">
    <property type="term" value="F:SNARE binding"/>
    <property type="evidence" value="ECO:0007669"/>
    <property type="project" value="TreeGrafter"/>
</dbReference>
<keyword evidence="6 11" id="KW-1133">Transmembrane helix</keyword>
<evidence type="ECO:0000256" key="2">
    <source>
        <dbReference type="ARBA" id="ARBA00009063"/>
    </source>
</evidence>
<evidence type="ECO:0000256" key="8">
    <source>
        <dbReference type="ARBA" id="ARBA00023054"/>
    </source>
</evidence>
<protein>
    <recommendedName>
        <fullName evidence="12">t-SNARE coiled-coil homology domain-containing protein</fullName>
    </recommendedName>
</protein>
<feature type="compositionally biased region" description="Pro residues" evidence="10">
    <location>
        <begin position="363"/>
        <end position="381"/>
    </location>
</feature>
<sequence length="425" mass="48550">MWRDRTNLYAIDLDSNLEYLVKPTSSYSYISYRQSFAHHPTKKPRYFGPSSGFTDSSNNTPSSISEERRGLIAGADSFEDDGDAVIEMDLLPPRWMDVQDEVNEYLADIALKAARLDQLHQKHILPGFGDDAVRRRDEDLIEQLTQEITRGFHSCQRAIQRIDGMVKEQQQLGGVTQGDETLAKNLQISLASRVQESSARFRKKQSTYLKKLRELEGMALPFERTATPVQNPYADPSLMESDADKSFSQTTLQQTSQKLIGTNDEAIAQREREINDIAKGIIELSDIFRELQSMIIDQGTMLDRIDYNVERMVTDVKQADTELKVATNYQRRSTKRKIILLLFLIIVGMVILLIFKPKHNDSSPPPPPASPPQEDQQPPPQLTRRAILDIDSLSDNPIRYRHHHRWRQYDPPSYSSTWSDLLSAG</sequence>
<reference evidence="14" key="1">
    <citation type="submission" date="2020-06" db="EMBL/GenBank/DDBJ databases">
        <title>A chromosome-scale genome assembly of Talaromyces rugulosus W13939.</title>
        <authorList>
            <person name="Wang B."/>
            <person name="Guo L."/>
            <person name="Ye K."/>
            <person name="Wang L."/>
        </authorList>
    </citation>
    <scope>NUCLEOTIDE SEQUENCE [LARGE SCALE GENOMIC DNA]</scope>
    <source>
        <strain evidence="14">W13939</strain>
    </source>
</reference>
<evidence type="ECO:0000256" key="9">
    <source>
        <dbReference type="ARBA" id="ARBA00023136"/>
    </source>
</evidence>
<dbReference type="PANTHER" id="PTHR19957:SF83">
    <property type="entry name" value="SYNTAXIN-16"/>
    <property type="match status" value="1"/>
</dbReference>
<keyword evidence="9 11" id="KW-0472">Membrane</keyword>
<evidence type="ECO:0000256" key="10">
    <source>
        <dbReference type="SAM" id="MobiDB-lite"/>
    </source>
</evidence>
<feature type="region of interest" description="Disordered" evidence="10">
    <location>
        <begin position="401"/>
        <end position="425"/>
    </location>
</feature>
<dbReference type="GO" id="GO:0031201">
    <property type="term" value="C:SNARE complex"/>
    <property type="evidence" value="ECO:0007669"/>
    <property type="project" value="TreeGrafter"/>
</dbReference>
<evidence type="ECO:0000256" key="11">
    <source>
        <dbReference type="SAM" id="Phobius"/>
    </source>
</evidence>
<evidence type="ECO:0000313" key="13">
    <source>
        <dbReference type="EMBL" id="QKX64230.1"/>
    </source>
</evidence>
<dbReference type="Pfam" id="PF05739">
    <property type="entry name" value="SNARE"/>
    <property type="match status" value="1"/>
</dbReference>
<name>A0A7H8RCL3_TALRU</name>
<organism evidence="13 14">
    <name type="scientific">Talaromyces rugulosus</name>
    <name type="common">Penicillium rugulosum</name>
    <dbReference type="NCBI Taxonomy" id="121627"/>
    <lineage>
        <taxon>Eukaryota</taxon>
        <taxon>Fungi</taxon>
        <taxon>Dikarya</taxon>
        <taxon>Ascomycota</taxon>
        <taxon>Pezizomycotina</taxon>
        <taxon>Eurotiomycetes</taxon>
        <taxon>Eurotiomycetidae</taxon>
        <taxon>Eurotiales</taxon>
        <taxon>Trichocomaceae</taxon>
        <taxon>Talaromyces</taxon>
        <taxon>Talaromyces sect. Islandici</taxon>
    </lineage>
</organism>
<keyword evidence="7" id="KW-0333">Golgi apparatus</keyword>
<dbReference type="RefSeq" id="XP_035350404.1">
    <property type="nucleotide sequence ID" value="XM_035494511.1"/>
</dbReference>
<dbReference type="GO" id="GO:0006906">
    <property type="term" value="P:vesicle fusion"/>
    <property type="evidence" value="ECO:0007669"/>
    <property type="project" value="TreeGrafter"/>
</dbReference>
<dbReference type="AlphaFoldDB" id="A0A7H8RCL3"/>
<dbReference type="InterPro" id="IPR045242">
    <property type="entry name" value="Syntaxin"/>
</dbReference>
<dbReference type="GO" id="GO:0006886">
    <property type="term" value="P:intracellular protein transport"/>
    <property type="evidence" value="ECO:0007669"/>
    <property type="project" value="InterPro"/>
</dbReference>
<feature type="transmembrane region" description="Helical" evidence="11">
    <location>
        <begin position="338"/>
        <end position="355"/>
    </location>
</feature>
<accession>A0A7H8RCL3</accession>
<feature type="domain" description="T-SNARE coiled-coil homology" evidence="12">
    <location>
        <begin position="264"/>
        <end position="326"/>
    </location>
</feature>
<feature type="compositionally biased region" description="Polar residues" evidence="10">
    <location>
        <begin position="413"/>
        <end position="425"/>
    </location>
</feature>
<gene>
    <name evidence="13" type="ORF">TRUGW13939_11403</name>
</gene>
<dbReference type="InterPro" id="IPR000727">
    <property type="entry name" value="T_SNARE_dom"/>
</dbReference>
<keyword evidence="4 11" id="KW-0812">Transmembrane</keyword>
<dbReference type="PANTHER" id="PTHR19957">
    <property type="entry name" value="SYNTAXIN"/>
    <property type="match status" value="1"/>
</dbReference>
<dbReference type="PROSITE" id="PS50192">
    <property type="entry name" value="T_SNARE"/>
    <property type="match status" value="1"/>
</dbReference>
<feature type="region of interest" description="Disordered" evidence="10">
    <location>
        <begin position="360"/>
        <end position="383"/>
    </location>
</feature>
<dbReference type="InterPro" id="IPR010989">
    <property type="entry name" value="SNARE"/>
</dbReference>
<dbReference type="KEGG" id="trg:TRUGW13939_11403"/>
<dbReference type="SUPFAM" id="SSF47661">
    <property type="entry name" value="t-snare proteins"/>
    <property type="match status" value="1"/>
</dbReference>
<dbReference type="InterPro" id="IPR006012">
    <property type="entry name" value="Syntaxin/epimorphin_CS"/>
</dbReference>
<evidence type="ECO:0000256" key="1">
    <source>
        <dbReference type="ARBA" id="ARBA00004409"/>
    </source>
</evidence>
<evidence type="ECO:0000256" key="5">
    <source>
        <dbReference type="ARBA" id="ARBA00022927"/>
    </source>
</evidence>
<comment type="subcellular location">
    <subcellularLocation>
        <location evidence="1">Golgi apparatus membrane</location>
        <topology evidence="1">Single-pass type IV membrane protein</topology>
    </subcellularLocation>
</comment>
<dbReference type="GO" id="GO:0000139">
    <property type="term" value="C:Golgi membrane"/>
    <property type="evidence" value="ECO:0007669"/>
    <property type="project" value="UniProtKB-SubCell"/>
</dbReference>
<keyword evidence="8" id="KW-0175">Coiled coil</keyword>
<keyword evidence="3" id="KW-0813">Transport</keyword>
<dbReference type="Gene3D" id="1.20.58.70">
    <property type="match status" value="1"/>
</dbReference>
<feature type="compositionally biased region" description="Polar residues" evidence="10">
    <location>
        <begin position="51"/>
        <end position="64"/>
    </location>
</feature>
<dbReference type="PROSITE" id="PS00914">
    <property type="entry name" value="SYNTAXIN"/>
    <property type="match status" value="1"/>
</dbReference>
<evidence type="ECO:0000256" key="3">
    <source>
        <dbReference type="ARBA" id="ARBA00022448"/>
    </source>
</evidence>
<dbReference type="OrthoDB" id="10251371at2759"/>
<dbReference type="CDD" id="cd15845">
    <property type="entry name" value="SNARE_syntaxin16"/>
    <property type="match status" value="1"/>
</dbReference>
<keyword evidence="14" id="KW-1185">Reference proteome</keyword>
<proteinExistence type="inferred from homology"/>
<evidence type="ECO:0000313" key="14">
    <source>
        <dbReference type="Proteomes" id="UP000509510"/>
    </source>
</evidence>
<dbReference type="GO" id="GO:0048278">
    <property type="term" value="P:vesicle docking"/>
    <property type="evidence" value="ECO:0007669"/>
    <property type="project" value="TreeGrafter"/>
</dbReference>
<dbReference type="GO" id="GO:0005484">
    <property type="term" value="F:SNAP receptor activity"/>
    <property type="evidence" value="ECO:0007669"/>
    <property type="project" value="InterPro"/>
</dbReference>
<keyword evidence="5" id="KW-0653">Protein transport</keyword>
<comment type="similarity">
    <text evidence="2">Belongs to the syntaxin family.</text>
</comment>